<keyword evidence="2" id="KW-0472">Membrane</keyword>
<dbReference type="Pfam" id="PF14257">
    <property type="entry name" value="DUF4349"/>
    <property type="match status" value="1"/>
</dbReference>
<dbReference type="RefSeq" id="WP_254093576.1">
    <property type="nucleotide sequence ID" value="NZ_JAHESC010000063.1"/>
</dbReference>
<feature type="domain" description="DUF4349" evidence="4">
    <location>
        <begin position="70"/>
        <end position="278"/>
    </location>
</feature>
<keyword evidence="2" id="KW-1133">Transmembrane helix</keyword>
<evidence type="ECO:0000256" key="2">
    <source>
        <dbReference type="SAM" id="Phobius"/>
    </source>
</evidence>
<dbReference type="InterPro" id="IPR025645">
    <property type="entry name" value="DUF4349"/>
</dbReference>
<feature type="compositionally biased region" description="Polar residues" evidence="1">
    <location>
        <begin position="41"/>
        <end position="54"/>
    </location>
</feature>
<feature type="transmembrane region" description="Helical" evidence="2">
    <location>
        <begin position="257"/>
        <end position="281"/>
    </location>
</feature>
<evidence type="ECO:0000259" key="4">
    <source>
        <dbReference type="Pfam" id="PF14257"/>
    </source>
</evidence>
<gene>
    <name evidence="5" type="ORF">KK078_27570</name>
</gene>
<feature type="signal peptide" evidence="3">
    <location>
        <begin position="1"/>
        <end position="21"/>
    </location>
</feature>
<comment type="caution">
    <text evidence="5">The sequence shown here is derived from an EMBL/GenBank/DDBJ whole genome shotgun (WGS) entry which is preliminary data.</text>
</comment>
<protein>
    <submittedName>
        <fullName evidence="5">DUF4349 domain-containing protein</fullName>
    </submittedName>
</protein>
<name>A0AAP2DFX1_9BACT</name>
<keyword evidence="2" id="KW-0812">Transmembrane</keyword>
<proteinExistence type="predicted"/>
<dbReference type="PROSITE" id="PS51257">
    <property type="entry name" value="PROKAR_LIPOPROTEIN"/>
    <property type="match status" value="1"/>
</dbReference>
<keyword evidence="3" id="KW-0732">Signal</keyword>
<feature type="region of interest" description="Disordered" evidence="1">
    <location>
        <begin position="32"/>
        <end position="54"/>
    </location>
</feature>
<sequence length="289" mass="32467">MQKLITVLCVAGLCSCASKNAEMSSADAFSDTAAGQPATEVAQTTPTGRPASQQAAPALAFSDPHQGNTRLVKKLHYRFEVADIKKSTEAIEAALKKYPAYMESSNLRTDYQLVENHVVLRVQNEYFHELLTDIDVQALAVEFRNVSTEDVSKDFVDLESRIRTKREVEERYRDILRRKAGTIEELLETEKQIGILHEEIEAAISRVNYLREQVNYSTLKLELYQHIQPTVAIEQTPGWGEQFYDAFSTGLQGVAKLLLGLVYIWPLLLVVAIAAGIVMFLKRKGRVSF</sequence>
<accession>A0AAP2DFX1</accession>
<evidence type="ECO:0000256" key="1">
    <source>
        <dbReference type="SAM" id="MobiDB-lite"/>
    </source>
</evidence>
<reference evidence="5 6" key="1">
    <citation type="submission" date="2021-05" db="EMBL/GenBank/DDBJ databases">
        <title>A Polyphasic approach of four new species of the genus Ohtaekwangia: Ohtaekwangia histidinii sp. nov., Ohtaekwangia cretensis sp. nov., Ohtaekwangia indiensis sp. nov., Ohtaekwangia reichenbachii sp. nov. from diverse environment.</title>
        <authorList>
            <person name="Octaviana S."/>
        </authorList>
    </citation>
    <scope>NUCLEOTIDE SEQUENCE [LARGE SCALE GENOMIC DNA]</scope>
    <source>
        <strain evidence="5 6">PWU37</strain>
    </source>
</reference>
<dbReference type="AlphaFoldDB" id="A0AAP2DFX1"/>
<organism evidence="5 6">
    <name type="scientific">Dawidia soli</name>
    <dbReference type="NCBI Taxonomy" id="2782352"/>
    <lineage>
        <taxon>Bacteria</taxon>
        <taxon>Pseudomonadati</taxon>
        <taxon>Bacteroidota</taxon>
        <taxon>Cytophagia</taxon>
        <taxon>Cytophagales</taxon>
        <taxon>Chryseotaleaceae</taxon>
        <taxon>Dawidia</taxon>
    </lineage>
</organism>
<keyword evidence="6" id="KW-1185">Reference proteome</keyword>
<evidence type="ECO:0000313" key="5">
    <source>
        <dbReference type="EMBL" id="MBT1690356.1"/>
    </source>
</evidence>
<feature type="chain" id="PRO_5042987504" evidence="3">
    <location>
        <begin position="22"/>
        <end position="289"/>
    </location>
</feature>
<dbReference type="Proteomes" id="UP001319180">
    <property type="component" value="Unassembled WGS sequence"/>
</dbReference>
<evidence type="ECO:0000256" key="3">
    <source>
        <dbReference type="SAM" id="SignalP"/>
    </source>
</evidence>
<evidence type="ECO:0000313" key="6">
    <source>
        <dbReference type="Proteomes" id="UP001319180"/>
    </source>
</evidence>
<dbReference type="EMBL" id="JAHESC010000063">
    <property type="protein sequence ID" value="MBT1690356.1"/>
    <property type="molecule type" value="Genomic_DNA"/>
</dbReference>